<keyword evidence="8" id="KW-0406">Ion transport</keyword>
<evidence type="ECO:0000256" key="3">
    <source>
        <dbReference type="ARBA" id="ARBA00022449"/>
    </source>
</evidence>
<dbReference type="Proteomes" id="UP000636891">
    <property type="component" value="Unassembled WGS sequence"/>
</dbReference>
<sequence>MVLDAGNILLVGAVLLFVSIVAGKAGYKFGVPMLLLFLGVGMAFGSDGVGIQFNSPTIAQFIGMIALSVILFSGGMDTKFKEIRPVLGQGIILATLGVMLTTAITGGAIYLITDYLFPSFSLTLYESLLLAAVMSSTDSASVFSILRSKGLKLKENMRPLLEFESGSNDPMANILTILFIQIIQVGEMSFGESVSILLLQISIGAVAGYVLGRVSLLLINRLNIDNRSFYPVLLLACVFFIFSFTNLIQGNGYLAVYIAGLVVGNNKMPHHRSTATFFDVIAWLSQLVMFLTLGLLVNPKELIPVMAIGLLISVVMIFLARPATVFLCLLPFRKMSTRAKSYVSWVGLRGAVPIIFATYPLTAGIENASLIFNIVFFITIVSLVVQGTTVNFMAKKLKLTDDTASKSRKFNFEELPAEIKSTLSEIDVTADMLVKGDRLMDLPLPDDELVVTVKRDDTFFIPNGRSKLYLNDKLMIISHSKKNPDTEVPDSNTPSEPAS</sequence>
<evidence type="ECO:0000259" key="12">
    <source>
        <dbReference type="PROSITE" id="PS51202"/>
    </source>
</evidence>
<feature type="domain" description="RCK C-terminal" evidence="12">
    <location>
        <begin position="410"/>
        <end position="492"/>
    </location>
</feature>
<evidence type="ECO:0000313" key="13">
    <source>
        <dbReference type="EMBL" id="MBC5616436.1"/>
    </source>
</evidence>
<dbReference type="InterPro" id="IPR006037">
    <property type="entry name" value="RCK_C"/>
</dbReference>
<evidence type="ECO:0000256" key="5">
    <source>
        <dbReference type="ARBA" id="ARBA00022538"/>
    </source>
</evidence>
<protein>
    <submittedName>
        <fullName evidence="13">Potassium/proton antiporter</fullName>
    </submittedName>
</protein>
<dbReference type="NCBIfam" id="NF003715">
    <property type="entry name" value="PRK05326.1-2"/>
    <property type="match status" value="1"/>
</dbReference>
<comment type="subcellular location">
    <subcellularLocation>
        <location evidence="1">Cell membrane</location>
        <topology evidence="1">Multi-pass membrane protein</topology>
    </subcellularLocation>
</comment>
<dbReference type="InterPro" id="IPR038770">
    <property type="entry name" value="Na+/solute_symporter_sf"/>
</dbReference>
<keyword evidence="6 11" id="KW-0812">Transmembrane</keyword>
<evidence type="ECO:0000313" key="14">
    <source>
        <dbReference type="Proteomes" id="UP000636891"/>
    </source>
</evidence>
<feature type="transmembrane region" description="Helical" evidence="11">
    <location>
        <begin position="228"/>
        <end position="245"/>
    </location>
</feature>
<dbReference type="InterPro" id="IPR006153">
    <property type="entry name" value="Cation/H_exchanger_TM"/>
</dbReference>
<feature type="transmembrane region" description="Helical" evidence="11">
    <location>
        <begin position="280"/>
        <end position="297"/>
    </location>
</feature>
<feature type="region of interest" description="Disordered" evidence="10">
    <location>
        <begin position="480"/>
        <end position="499"/>
    </location>
</feature>
<dbReference type="SUPFAM" id="SSF116726">
    <property type="entry name" value="TrkA C-terminal domain-like"/>
    <property type="match status" value="1"/>
</dbReference>
<keyword evidence="5" id="KW-0633">Potassium transport</keyword>
<reference evidence="13 14" key="1">
    <citation type="submission" date="2020-08" db="EMBL/GenBank/DDBJ databases">
        <title>Genome public.</title>
        <authorList>
            <person name="Liu C."/>
            <person name="Sun Q."/>
        </authorList>
    </citation>
    <scope>NUCLEOTIDE SEQUENCE [LARGE SCALE GENOMIC DNA]</scope>
    <source>
        <strain evidence="13 14">New-7</strain>
    </source>
</reference>
<dbReference type="Gene3D" id="3.30.70.1450">
    <property type="entry name" value="Regulator of K+ conductance, C-terminal domain"/>
    <property type="match status" value="1"/>
</dbReference>
<accession>A0ABR7CLA6</accession>
<feature type="transmembrane region" description="Helical" evidence="11">
    <location>
        <begin position="57"/>
        <end position="74"/>
    </location>
</feature>
<name>A0ABR7CLA6_9BACT</name>
<proteinExistence type="predicted"/>
<evidence type="ECO:0000256" key="6">
    <source>
        <dbReference type="ARBA" id="ARBA00022692"/>
    </source>
</evidence>
<dbReference type="InterPro" id="IPR036721">
    <property type="entry name" value="RCK_C_sf"/>
</dbReference>
<dbReference type="EMBL" id="JACOOK010000002">
    <property type="protein sequence ID" value="MBC5616436.1"/>
    <property type="molecule type" value="Genomic_DNA"/>
</dbReference>
<feature type="compositionally biased region" description="Polar residues" evidence="10">
    <location>
        <begin position="489"/>
        <end position="499"/>
    </location>
</feature>
<feature type="transmembrane region" description="Helical" evidence="11">
    <location>
        <begin position="368"/>
        <end position="390"/>
    </location>
</feature>
<keyword evidence="9 11" id="KW-0472">Membrane</keyword>
<keyword evidence="14" id="KW-1185">Reference proteome</keyword>
<keyword evidence="3" id="KW-0050">Antiport</keyword>
<evidence type="ECO:0000256" key="10">
    <source>
        <dbReference type="SAM" id="MobiDB-lite"/>
    </source>
</evidence>
<keyword evidence="2" id="KW-0813">Transport</keyword>
<keyword evidence="5" id="KW-0630">Potassium</keyword>
<feature type="transmembrane region" description="Helical" evidence="11">
    <location>
        <begin position="34"/>
        <end position="51"/>
    </location>
</feature>
<dbReference type="RefSeq" id="WP_118655612.1">
    <property type="nucleotide sequence ID" value="NZ_JACOOK010000002.1"/>
</dbReference>
<evidence type="ECO:0000256" key="4">
    <source>
        <dbReference type="ARBA" id="ARBA00022475"/>
    </source>
</evidence>
<evidence type="ECO:0000256" key="11">
    <source>
        <dbReference type="SAM" id="Phobius"/>
    </source>
</evidence>
<evidence type="ECO:0000256" key="8">
    <source>
        <dbReference type="ARBA" id="ARBA00023065"/>
    </source>
</evidence>
<evidence type="ECO:0000256" key="7">
    <source>
        <dbReference type="ARBA" id="ARBA00022989"/>
    </source>
</evidence>
<feature type="transmembrane region" description="Helical" evidence="11">
    <location>
        <begin position="342"/>
        <end position="362"/>
    </location>
</feature>
<evidence type="ECO:0000256" key="9">
    <source>
        <dbReference type="ARBA" id="ARBA00023136"/>
    </source>
</evidence>
<feature type="transmembrane region" description="Helical" evidence="11">
    <location>
        <begin position="196"/>
        <end position="216"/>
    </location>
</feature>
<dbReference type="PANTHER" id="PTHR32507:SF7">
    <property type="entry name" value="K(+)_H(+) ANTIPORTER NHAP2"/>
    <property type="match status" value="1"/>
</dbReference>
<feature type="transmembrane region" description="Helical" evidence="11">
    <location>
        <begin position="124"/>
        <end position="146"/>
    </location>
</feature>
<feature type="transmembrane region" description="Helical" evidence="11">
    <location>
        <begin position="303"/>
        <end position="330"/>
    </location>
</feature>
<dbReference type="NCBIfam" id="NF003716">
    <property type="entry name" value="PRK05326.1-3"/>
    <property type="match status" value="1"/>
</dbReference>
<keyword evidence="7 11" id="KW-1133">Transmembrane helix</keyword>
<evidence type="ECO:0000256" key="1">
    <source>
        <dbReference type="ARBA" id="ARBA00004651"/>
    </source>
</evidence>
<organism evidence="13 14">
    <name type="scientific">Alistipes hominis</name>
    <dbReference type="NCBI Taxonomy" id="2763015"/>
    <lineage>
        <taxon>Bacteria</taxon>
        <taxon>Pseudomonadati</taxon>
        <taxon>Bacteroidota</taxon>
        <taxon>Bacteroidia</taxon>
        <taxon>Bacteroidales</taxon>
        <taxon>Rikenellaceae</taxon>
        <taxon>Alistipes</taxon>
    </lineage>
</organism>
<gene>
    <name evidence="13" type="ORF">H8S08_05295</name>
</gene>
<dbReference type="PANTHER" id="PTHR32507">
    <property type="entry name" value="NA(+)/H(+) ANTIPORTER 1"/>
    <property type="match status" value="1"/>
</dbReference>
<dbReference type="Gene3D" id="1.20.1530.20">
    <property type="match status" value="1"/>
</dbReference>
<comment type="caution">
    <text evidence="13">The sequence shown here is derived from an EMBL/GenBank/DDBJ whole genome shotgun (WGS) entry which is preliminary data.</text>
</comment>
<feature type="transmembrane region" description="Helical" evidence="11">
    <location>
        <begin position="86"/>
        <end position="112"/>
    </location>
</feature>
<feature type="transmembrane region" description="Helical" evidence="11">
    <location>
        <begin position="6"/>
        <end position="27"/>
    </location>
</feature>
<keyword evidence="4" id="KW-1003">Cell membrane</keyword>
<dbReference type="PROSITE" id="PS51202">
    <property type="entry name" value="RCK_C"/>
    <property type="match status" value="1"/>
</dbReference>
<evidence type="ECO:0000256" key="2">
    <source>
        <dbReference type="ARBA" id="ARBA00022448"/>
    </source>
</evidence>
<dbReference type="Pfam" id="PF00999">
    <property type="entry name" value="Na_H_Exchanger"/>
    <property type="match status" value="1"/>
</dbReference>